<dbReference type="InterPro" id="IPR012340">
    <property type="entry name" value="NA-bd_OB-fold"/>
</dbReference>
<keyword evidence="3 12" id="KW-0963">Cytoplasm</keyword>
<dbReference type="AlphaFoldDB" id="A0A2S7KQV2"/>
<evidence type="ECO:0000256" key="11">
    <source>
        <dbReference type="ARBA" id="ARBA00048573"/>
    </source>
</evidence>
<evidence type="ECO:0000256" key="13">
    <source>
        <dbReference type="RuleBase" id="RU000336"/>
    </source>
</evidence>
<keyword evidence="7 12" id="KW-0067">ATP-binding</keyword>
<name>A0A2S7KQV2_9FLAO</name>
<evidence type="ECO:0000256" key="3">
    <source>
        <dbReference type="ARBA" id="ARBA00022490"/>
    </source>
</evidence>
<reference evidence="15 16" key="1">
    <citation type="submission" date="2016-11" db="EMBL/GenBank/DDBJ databases">
        <title>Trade-off between light-utilization and light-protection in marine flavobacteria.</title>
        <authorList>
            <person name="Kumagai Y."/>
        </authorList>
    </citation>
    <scope>NUCLEOTIDE SEQUENCE [LARGE SCALE GENOMIC DNA]</scope>
    <source>
        <strain evidence="15 16">NBRC 107741</strain>
    </source>
</reference>
<keyword evidence="5 12" id="KW-0479">Metal-binding</keyword>
<evidence type="ECO:0000256" key="7">
    <source>
        <dbReference type="ARBA" id="ARBA00022840"/>
    </source>
</evidence>
<dbReference type="InterPro" id="IPR004365">
    <property type="entry name" value="NA-bd_OB_tRNA"/>
</dbReference>
<keyword evidence="8 12" id="KW-0460">Magnesium</keyword>
<dbReference type="Pfam" id="PF01336">
    <property type="entry name" value="tRNA_anti-codon"/>
    <property type="match status" value="1"/>
</dbReference>
<feature type="binding site" evidence="12">
    <location>
        <position position="414"/>
    </location>
    <ligand>
        <name>Mg(2+)</name>
        <dbReference type="ChEBI" id="CHEBI:18420"/>
        <label>1</label>
    </ligand>
</feature>
<keyword evidence="10 12" id="KW-0030">Aminoacyl-tRNA synthetase</keyword>
<dbReference type="CDD" id="cd04322">
    <property type="entry name" value="LysRS_N"/>
    <property type="match status" value="1"/>
</dbReference>
<comment type="catalytic activity">
    <reaction evidence="11 12 13">
        <text>tRNA(Lys) + L-lysine + ATP = L-lysyl-tRNA(Lys) + AMP + diphosphate</text>
        <dbReference type="Rhea" id="RHEA:20792"/>
        <dbReference type="Rhea" id="RHEA-COMP:9696"/>
        <dbReference type="Rhea" id="RHEA-COMP:9697"/>
        <dbReference type="ChEBI" id="CHEBI:30616"/>
        <dbReference type="ChEBI" id="CHEBI:32551"/>
        <dbReference type="ChEBI" id="CHEBI:33019"/>
        <dbReference type="ChEBI" id="CHEBI:78442"/>
        <dbReference type="ChEBI" id="CHEBI:78529"/>
        <dbReference type="ChEBI" id="CHEBI:456215"/>
        <dbReference type="EC" id="6.1.1.6"/>
    </reaction>
</comment>
<dbReference type="PROSITE" id="PS50862">
    <property type="entry name" value="AA_TRNA_LIGASE_II"/>
    <property type="match status" value="1"/>
</dbReference>
<dbReference type="SUPFAM" id="SSF55681">
    <property type="entry name" value="Class II aaRS and biotin synthetases"/>
    <property type="match status" value="1"/>
</dbReference>
<dbReference type="OrthoDB" id="9801152at2"/>
<evidence type="ECO:0000313" key="16">
    <source>
        <dbReference type="Proteomes" id="UP000239800"/>
    </source>
</evidence>
<evidence type="ECO:0000256" key="4">
    <source>
        <dbReference type="ARBA" id="ARBA00022598"/>
    </source>
</evidence>
<dbReference type="GO" id="GO:0004824">
    <property type="term" value="F:lysine-tRNA ligase activity"/>
    <property type="evidence" value="ECO:0007669"/>
    <property type="project" value="UniProtKB-UniRule"/>
</dbReference>
<gene>
    <name evidence="12" type="primary">lysS</name>
    <name evidence="15" type="ORF">BST85_08975</name>
</gene>
<dbReference type="FunFam" id="3.30.930.10:FF:000238">
    <property type="entry name" value="Lysine--tRNA ligase"/>
    <property type="match status" value="1"/>
</dbReference>
<dbReference type="InterPro" id="IPR045864">
    <property type="entry name" value="aa-tRNA-synth_II/BPL/LPL"/>
</dbReference>
<evidence type="ECO:0000256" key="6">
    <source>
        <dbReference type="ARBA" id="ARBA00022741"/>
    </source>
</evidence>
<keyword evidence="4 12" id="KW-0436">Ligase</keyword>
<dbReference type="GO" id="GO:0006430">
    <property type="term" value="P:lysyl-tRNA aminoacylation"/>
    <property type="evidence" value="ECO:0007669"/>
    <property type="project" value="UniProtKB-UniRule"/>
</dbReference>
<organism evidence="15 16">
    <name type="scientific">Aureitalea marina</name>
    <dbReference type="NCBI Taxonomy" id="930804"/>
    <lineage>
        <taxon>Bacteria</taxon>
        <taxon>Pseudomonadati</taxon>
        <taxon>Bacteroidota</taxon>
        <taxon>Flavobacteriia</taxon>
        <taxon>Flavobacteriales</taxon>
        <taxon>Flavobacteriaceae</taxon>
        <taxon>Aureitalea</taxon>
    </lineage>
</organism>
<dbReference type="GO" id="GO:0005524">
    <property type="term" value="F:ATP binding"/>
    <property type="evidence" value="ECO:0007669"/>
    <property type="project" value="UniProtKB-UniRule"/>
</dbReference>
<sequence length="562" mass="64672">MQLTEQERVRREKLAQLRAMGIDPYPPELYPVDQMTSQVKSDFQEGLQVKMAGRLMSRRIQGKASFAELQDSEGRIQVYFNRDEICTGEDKTLYNDVYKKLLDIGDFIGIEGELFTTQVGEPTVMVKNFTLLAKSLRPLPLPKTDSEGNVHDEFNDPELRYRQRYADLVVNPQVKDTFIKRTKLTNTIRRFYNDMGFLEVETPILQPIPGGAAARPFVTHHNALNIPLYLRIANELYLKRLIVGGFDGVYEFAKDFRNEGMDRTHNPEFTVMEMYAAYKDYNWMMDTTEQLLETIAMELHGTTEVTFDGKKIDYKAPYQRVGILDAIKEHTGHDLYQKSEDEVREVCGKLGIEVDETFGIGKMIDEIFGETCEHLYVQPTFIIDYPVEMSPLTKKHRTKEGLTERFELIVNGKELANAYTELNDPIDQRERFEDQLKLSEKGDDEAMFIDQDFLRALEYGMPPTSGIGIGIDRLTMFMTDNQSIQEVLFFPQMKPEVKQVALSDEAKNVLELLKNAQQMSLNDLKTQAGLSNKKWDKAIKELTKNKLAKVEKTDEGLFVEMV</sequence>
<dbReference type="Proteomes" id="UP000239800">
    <property type="component" value="Unassembled WGS sequence"/>
</dbReference>
<protein>
    <recommendedName>
        <fullName evidence="12">Lysine--tRNA ligase</fullName>
        <ecNumber evidence="12">6.1.1.6</ecNumber>
    </recommendedName>
    <alternativeName>
        <fullName evidence="12">Lysyl-tRNA synthetase</fullName>
        <shortName evidence="12">LysRS</shortName>
    </alternativeName>
</protein>
<comment type="cofactor">
    <cofactor evidence="12 13">
        <name>Mg(2+)</name>
        <dbReference type="ChEBI" id="CHEBI:18420"/>
    </cofactor>
    <text evidence="12 13">Binds 3 Mg(2+) ions per subunit.</text>
</comment>
<dbReference type="PANTHER" id="PTHR42918:SF15">
    <property type="entry name" value="LYSINE--TRNA LIGASE, CHLOROPLASTIC_MITOCHONDRIAL"/>
    <property type="match status" value="1"/>
</dbReference>
<dbReference type="InterPro" id="IPR004364">
    <property type="entry name" value="Aa-tRNA-synt_II"/>
</dbReference>
<evidence type="ECO:0000256" key="9">
    <source>
        <dbReference type="ARBA" id="ARBA00022917"/>
    </source>
</evidence>
<evidence type="ECO:0000256" key="10">
    <source>
        <dbReference type="ARBA" id="ARBA00023146"/>
    </source>
</evidence>
<dbReference type="GO" id="GO:0000049">
    <property type="term" value="F:tRNA binding"/>
    <property type="evidence" value="ECO:0007669"/>
    <property type="project" value="TreeGrafter"/>
</dbReference>
<dbReference type="GO" id="GO:0005829">
    <property type="term" value="C:cytosol"/>
    <property type="evidence" value="ECO:0007669"/>
    <property type="project" value="TreeGrafter"/>
</dbReference>
<dbReference type="InterPro" id="IPR044136">
    <property type="entry name" value="Lys-tRNA-ligase_II_N"/>
</dbReference>
<dbReference type="GO" id="GO:0000287">
    <property type="term" value="F:magnesium ion binding"/>
    <property type="evidence" value="ECO:0007669"/>
    <property type="project" value="UniProtKB-UniRule"/>
</dbReference>
<dbReference type="InterPro" id="IPR006195">
    <property type="entry name" value="aa-tRNA-synth_II"/>
</dbReference>
<comment type="subcellular location">
    <subcellularLocation>
        <location evidence="1 12">Cytoplasm</location>
    </subcellularLocation>
</comment>
<evidence type="ECO:0000256" key="5">
    <source>
        <dbReference type="ARBA" id="ARBA00022723"/>
    </source>
</evidence>
<dbReference type="EC" id="6.1.1.6" evidence="12"/>
<dbReference type="Gene3D" id="2.40.50.140">
    <property type="entry name" value="Nucleic acid-binding proteins"/>
    <property type="match status" value="1"/>
</dbReference>
<comment type="similarity">
    <text evidence="2 12">Belongs to the class-II aminoacyl-tRNA synthetase family.</text>
</comment>
<dbReference type="Pfam" id="PF00152">
    <property type="entry name" value="tRNA-synt_2"/>
    <property type="match status" value="1"/>
</dbReference>
<evidence type="ECO:0000256" key="12">
    <source>
        <dbReference type="HAMAP-Rule" id="MF_00252"/>
    </source>
</evidence>
<dbReference type="NCBIfam" id="NF001756">
    <property type="entry name" value="PRK00484.1"/>
    <property type="match status" value="1"/>
</dbReference>
<dbReference type="PANTHER" id="PTHR42918">
    <property type="entry name" value="LYSYL-TRNA SYNTHETASE"/>
    <property type="match status" value="1"/>
</dbReference>
<evidence type="ECO:0000256" key="2">
    <source>
        <dbReference type="ARBA" id="ARBA00008226"/>
    </source>
</evidence>
<dbReference type="CDD" id="cd00775">
    <property type="entry name" value="LysRS_core"/>
    <property type="match status" value="1"/>
</dbReference>
<dbReference type="InterPro" id="IPR002313">
    <property type="entry name" value="Lys-tRNA-ligase_II"/>
</dbReference>
<keyword evidence="9 12" id="KW-0648">Protein biosynthesis</keyword>
<dbReference type="EMBL" id="MQUB01000001">
    <property type="protein sequence ID" value="PQB05009.1"/>
    <property type="molecule type" value="Genomic_DNA"/>
</dbReference>
<feature type="domain" description="Aminoacyl-transfer RNA synthetases class-II family profile" evidence="14">
    <location>
        <begin position="181"/>
        <end position="491"/>
    </location>
</feature>
<comment type="subunit">
    <text evidence="12">Homodimer.</text>
</comment>
<keyword evidence="16" id="KW-1185">Reference proteome</keyword>
<evidence type="ECO:0000313" key="15">
    <source>
        <dbReference type="EMBL" id="PQB05009.1"/>
    </source>
</evidence>
<dbReference type="FunFam" id="2.40.50.140:FF:000024">
    <property type="entry name" value="Lysine--tRNA ligase"/>
    <property type="match status" value="1"/>
</dbReference>
<evidence type="ECO:0000256" key="8">
    <source>
        <dbReference type="ARBA" id="ARBA00022842"/>
    </source>
</evidence>
<dbReference type="InterPro" id="IPR018149">
    <property type="entry name" value="Lys-tRNA-synth_II_C"/>
</dbReference>
<accession>A0A2S7KQV2</accession>
<dbReference type="NCBIfam" id="TIGR00499">
    <property type="entry name" value="lysS_bact"/>
    <property type="match status" value="1"/>
</dbReference>
<proteinExistence type="inferred from homology"/>
<dbReference type="SUPFAM" id="SSF50249">
    <property type="entry name" value="Nucleic acid-binding proteins"/>
    <property type="match status" value="1"/>
</dbReference>
<comment type="caution">
    <text evidence="15">The sequence shown here is derived from an EMBL/GenBank/DDBJ whole genome shotgun (WGS) entry which is preliminary data.</text>
</comment>
<dbReference type="HAMAP" id="MF_00252">
    <property type="entry name" value="Lys_tRNA_synth_class2"/>
    <property type="match status" value="1"/>
</dbReference>
<feature type="binding site" evidence="12">
    <location>
        <position position="414"/>
    </location>
    <ligand>
        <name>Mg(2+)</name>
        <dbReference type="ChEBI" id="CHEBI:18420"/>
        <label>2</label>
    </ligand>
</feature>
<evidence type="ECO:0000256" key="1">
    <source>
        <dbReference type="ARBA" id="ARBA00004496"/>
    </source>
</evidence>
<dbReference type="PRINTS" id="PR00982">
    <property type="entry name" value="TRNASYNTHLYS"/>
</dbReference>
<dbReference type="RefSeq" id="WP_104812940.1">
    <property type="nucleotide sequence ID" value="NZ_MQUB01000001.1"/>
</dbReference>
<dbReference type="Gene3D" id="3.30.930.10">
    <property type="entry name" value="Bira Bifunctional Protein, Domain 2"/>
    <property type="match status" value="1"/>
</dbReference>
<evidence type="ECO:0000259" key="14">
    <source>
        <dbReference type="PROSITE" id="PS50862"/>
    </source>
</evidence>
<feature type="binding site" evidence="12">
    <location>
        <position position="407"/>
    </location>
    <ligand>
        <name>Mg(2+)</name>
        <dbReference type="ChEBI" id="CHEBI:18420"/>
        <label>1</label>
    </ligand>
</feature>
<keyword evidence="6 12" id="KW-0547">Nucleotide-binding</keyword>